<keyword evidence="2" id="KW-1185">Reference proteome</keyword>
<reference evidence="1" key="1">
    <citation type="submission" date="2013-04" db="EMBL/GenBank/DDBJ databases">
        <authorList>
            <person name="Qu J."/>
            <person name="Murali S.C."/>
            <person name="Bandaranaike D."/>
            <person name="Bellair M."/>
            <person name="Blankenburg K."/>
            <person name="Chao H."/>
            <person name="Dinh H."/>
            <person name="Doddapaneni H."/>
            <person name="Downs B."/>
            <person name="Dugan-Rocha S."/>
            <person name="Elkadiri S."/>
            <person name="Gnanaolivu R.D."/>
            <person name="Hernandez B."/>
            <person name="Javaid M."/>
            <person name="Jayaseelan J.C."/>
            <person name="Lee S."/>
            <person name="Li M."/>
            <person name="Ming W."/>
            <person name="Munidasa M."/>
            <person name="Muniz J."/>
            <person name="Nguyen L."/>
            <person name="Ongeri F."/>
            <person name="Osuji N."/>
            <person name="Pu L.-L."/>
            <person name="Puazo M."/>
            <person name="Qu C."/>
            <person name="Quiroz J."/>
            <person name="Raj R."/>
            <person name="Weissenberger G."/>
            <person name="Xin Y."/>
            <person name="Zou X."/>
            <person name="Han Y."/>
            <person name="Richards S."/>
            <person name="Worley K."/>
            <person name="Muzny D."/>
            <person name="Gibbs R."/>
        </authorList>
    </citation>
    <scope>NUCLEOTIDE SEQUENCE</scope>
    <source>
        <strain evidence="1">Sampled in the wild</strain>
    </source>
</reference>
<dbReference type="OrthoDB" id="6783874at2759"/>
<evidence type="ECO:0000313" key="2">
    <source>
        <dbReference type="Proteomes" id="UP000792457"/>
    </source>
</evidence>
<organism evidence="1 2">
    <name type="scientific">Ladona fulva</name>
    <name type="common">Scarce chaser dragonfly</name>
    <name type="synonym">Libellula fulva</name>
    <dbReference type="NCBI Taxonomy" id="123851"/>
    <lineage>
        <taxon>Eukaryota</taxon>
        <taxon>Metazoa</taxon>
        <taxon>Ecdysozoa</taxon>
        <taxon>Arthropoda</taxon>
        <taxon>Hexapoda</taxon>
        <taxon>Insecta</taxon>
        <taxon>Pterygota</taxon>
        <taxon>Palaeoptera</taxon>
        <taxon>Odonata</taxon>
        <taxon>Epiprocta</taxon>
        <taxon>Anisoptera</taxon>
        <taxon>Libelluloidea</taxon>
        <taxon>Libellulidae</taxon>
        <taxon>Ladona</taxon>
    </lineage>
</organism>
<dbReference type="Proteomes" id="UP000792457">
    <property type="component" value="Unassembled WGS sequence"/>
</dbReference>
<evidence type="ECO:0000313" key="1">
    <source>
        <dbReference type="EMBL" id="KAG8222361.1"/>
    </source>
</evidence>
<accession>A0A8K0JTF5</accession>
<protein>
    <submittedName>
        <fullName evidence="1">Uncharacterized protein</fullName>
    </submittedName>
</protein>
<proteinExistence type="predicted"/>
<comment type="caution">
    <text evidence="1">The sequence shown here is derived from an EMBL/GenBank/DDBJ whole genome shotgun (WGS) entry which is preliminary data.</text>
</comment>
<dbReference type="AlphaFoldDB" id="A0A8K0JTF5"/>
<reference evidence="1" key="2">
    <citation type="submission" date="2017-10" db="EMBL/GenBank/DDBJ databases">
        <title>Ladona fulva Genome sequencing and assembly.</title>
        <authorList>
            <person name="Murali S."/>
            <person name="Richards S."/>
            <person name="Bandaranaike D."/>
            <person name="Bellair M."/>
            <person name="Blankenburg K."/>
            <person name="Chao H."/>
            <person name="Dinh H."/>
            <person name="Doddapaneni H."/>
            <person name="Dugan-Rocha S."/>
            <person name="Elkadiri S."/>
            <person name="Gnanaolivu R."/>
            <person name="Hernandez B."/>
            <person name="Skinner E."/>
            <person name="Javaid M."/>
            <person name="Lee S."/>
            <person name="Li M."/>
            <person name="Ming W."/>
            <person name="Munidasa M."/>
            <person name="Muniz J."/>
            <person name="Nguyen L."/>
            <person name="Hughes D."/>
            <person name="Osuji N."/>
            <person name="Pu L.-L."/>
            <person name="Puazo M."/>
            <person name="Qu C."/>
            <person name="Quiroz J."/>
            <person name="Raj R."/>
            <person name="Weissenberger G."/>
            <person name="Xin Y."/>
            <person name="Zou X."/>
            <person name="Han Y."/>
            <person name="Worley K."/>
            <person name="Muzny D."/>
            <person name="Gibbs R."/>
        </authorList>
    </citation>
    <scope>NUCLEOTIDE SEQUENCE</scope>
    <source>
        <strain evidence="1">Sampled in the wild</strain>
    </source>
</reference>
<gene>
    <name evidence="1" type="ORF">J437_LFUL007638</name>
</gene>
<sequence length="86" mass="9981">MLRISWNSRTTDQKVLHLMKADHRIPHIIKRNKLAYLGRAIRGEKYFLLQIITEGKIEGKSNSINNVLELINLIWNQTSDFSSEGC</sequence>
<dbReference type="EMBL" id="KZ308131">
    <property type="protein sequence ID" value="KAG8222361.1"/>
    <property type="molecule type" value="Genomic_DNA"/>
</dbReference>
<name>A0A8K0JTF5_LADFU</name>